<reference evidence="1 2" key="1">
    <citation type="submission" date="2016-10" db="EMBL/GenBank/DDBJ databases">
        <authorList>
            <person name="de Groot N.N."/>
        </authorList>
    </citation>
    <scope>NUCLEOTIDE SEQUENCE [LARGE SCALE GENOMIC DNA]</scope>
    <source>
        <strain evidence="1 2">DSM 46701</strain>
    </source>
</reference>
<protein>
    <submittedName>
        <fullName evidence="1">Uncharacterized protein</fullName>
    </submittedName>
</protein>
<dbReference type="RefSeq" id="WP_089964395.1">
    <property type="nucleotide sequence ID" value="NZ_FOCQ01000001.1"/>
</dbReference>
<evidence type="ECO:0000313" key="1">
    <source>
        <dbReference type="EMBL" id="SEM68603.1"/>
    </source>
</evidence>
<dbReference type="AlphaFoldDB" id="A0A1H8ADH1"/>
<dbReference type="EMBL" id="FOCQ01000001">
    <property type="protein sequence ID" value="SEM68603.1"/>
    <property type="molecule type" value="Genomic_DNA"/>
</dbReference>
<gene>
    <name evidence="1" type="ORF">SAMN05444955_10180</name>
</gene>
<evidence type="ECO:0000313" key="2">
    <source>
        <dbReference type="Proteomes" id="UP000199695"/>
    </source>
</evidence>
<organism evidence="1 2">
    <name type="scientific">Lihuaxuella thermophila</name>
    <dbReference type="NCBI Taxonomy" id="1173111"/>
    <lineage>
        <taxon>Bacteria</taxon>
        <taxon>Bacillati</taxon>
        <taxon>Bacillota</taxon>
        <taxon>Bacilli</taxon>
        <taxon>Bacillales</taxon>
        <taxon>Thermoactinomycetaceae</taxon>
        <taxon>Lihuaxuella</taxon>
    </lineage>
</organism>
<name>A0A1H8ADH1_9BACL</name>
<dbReference type="Proteomes" id="UP000199695">
    <property type="component" value="Unassembled WGS sequence"/>
</dbReference>
<proteinExistence type="predicted"/>
<accession>A0A1H8ADH1</accession>
<keyword evidence="2" id="KW-1185">Reference proteome</keyword>
<dbReference type="OrthoDB" id="2989561at2"/>
<sequence>MYDVEAFLTGIKPSLLLSTAHPLFEKVLAYPSLEIDLIDDRPQYLFFHTEKERACFAKRVDPLSHRSPAFHRELGLVLGYPPKAVEFYVRKKECQDQCNWHDLQLLKAKIAGLHYAGIGCNSNVDDLWDNAHWLWNTYRQDEILNIRVDAKLLPVKYRDENDLMKVIQQAKRTLEQSGSRVRSG</sequence>